<name>A0AB34H0R6_ESCRO</name>
<reference evidence="2 3" key="1">
    <citation type="submission" date="2022-11" db="EMBL/GenBank/DDBJ databases">
        <title>Whole genome sequence of Eschrichtius robustus ER-17-0199.</title>
        <authorList>
            <person name="Bruniche-Olsen A."/>
            <person name="Black A.N."/>
            <person name="Fields C.J."/>
            <person name="Walden K."/>
            <person name="Dewoody J.A."/>
        </authorList>
    </citation>
    <scope>NUCLEOTIDE SEQUENCE [LARGE SCALE GENOMIC DNA]</scope>
    <source>
        <strain evidence="2">ER-17-0199</strain>
        <tissue evidence="2">Blubber</tissue>
    </source>
</reference>
<evidence type="ECO:0000313" key="3">
    <source>
        <dbReference type="Proteomes" id="UP001159641"/>
    </source>
</evidence>
<feature type="region of interest" description="Disordered" evidence="1">
    <location>
        <begin position="81"/>
        <end position="136"/>
    </location>
</feature>
<evidence type="ECO:0008006" key="4">
    <source>
        <dbReference type="Google" id="ProtNLM"/>
    </source>
</evidence>
<proteinExistence type="predicted"/>
<dbReference type="EMBL" id="JAIQCJ010002020">
    <property type="protein sequence ID" value="KAJ8785304.1"/>
    <property type="molecule type" value="Genomic_DNA"/>
</dbReference>
<feature type="compositionally biased region" description="Basic and acidic residues" evidence="1">
    <location>
        <begin position="103"/>
        <end position="128"/>
    </location>
</feature>
<organism evidence="2 3">
    <name type="scientific">Eschrichtius robustus</name>
    <name type="common">California gray whale</name>
    <name type="synonym">Eschrichtius gibbosus</name>
    <dbReference type="NCBI Taxonomy" id="9764"/>
    <lineage>
        <taxon>Eukaryota</taxon>
        <taxon>Metazoa</taxon>
        <taxon>Chordata</taxon>
        <taxon>Craniata</taxon>
        <taxon>Vertebrata</taxon>
        <taxon>Euteleostomi</taxon>
        <taxon>Mammalia</taxon>
        <taxon>Eutheria</taxon>
        <taxon>Laurasiatheria</taxon>
        <taxon>Artiodactyla</taxon>
        <taxon>Whippomorpha</taxon>
        <taxon>Cetacea</taxon>
        <taxon>Mysticeti</taxon>
        <taxon>Eschrichtiidae</taxon>
        <taxon>Eschrichtius</taxon>
    </lineage>
</organism>
<evidence type="ECO:0000256" key="1">
    <source>
        <dbReference type="SAM" id="MobiDB-lite"/>
    </source>
</evidence>
<dbReference type="InterPro" id="IPR032707">
    <property type="entry name" value="MYCBPAP"/>
</dbReference>
<sequence length="241" mass="27138">MVPLTGQVVMALPEENQREGALIRLNKAALELCQEPRPLQSDFLYQMCLQLWRDVIDSLVSHSLWLRALLGLPEKETIYLHTPEEQDRKSPPVTEVKVTSGRVGKEDRKGPSQEKKQLGIKDKDDKKGAKLPPGKEAGATEGWACLCLSKQDRLNSKKHKAKDDKKPMKSTSRDRLSLEDPAPDSINLSQEPIDPLVMEKYTQRLHTEVYGLLDALVTDLLVLADELSPKENVKEPLRLCT</sequence>
<dbReference type="PANTHER" id="PTHR48421:SF1">
    <property type="entry name" value="MYCBP-ASSOCIATED PROTEIN"/>
    <property type="match status" value="1"/>
</dbReference>
<feature type="compositionally biased region" description="Basic and acidic residues" evidence="1">
    <location>
        <begin position="156"/>
        <end position="178"/>
    </location>
</feature>
<dbReference type="AlphaFoldDB" id="A0AB34H0R6"/>
<gene>
    <name evidence="2" type="ORF">J1605_007414</name>
</gene>
<dbReference type="Proteomes" id="UP001159641">
    <property type="component" value="Unassembled WGS sequence"/>
</dbReference>
<accession>A0AB34H0R6</accession>
<feature type="region of interest" description="Disordered" evidence="1">
    <location>
        <begin position="156"/>
        <end position="189"/>
    </location>
</feature>
<comment type="caution">
    <text evidence="2">The sequence shown here is derived from an EMBL/GenBank/DDBJ whole genome shotgun (WGS) entry which is preliminary data.</text>
</comment>
<dbReference type="PANTHER" id="PTHR48421">
    <property type="entry name" value="MYCBP-ASSOCIATED PROTEIN"/>
    <property type="match status" value="1"/>
</dbReference>
<protein>
    <recommendedName>
        <fullName evidence="4">MYCBP-associated protein</fullName>
    </recommendedName>
</protein>
<evidence type="ECO:0000313" key="2">
    <source>
        <dbReference type="EMBL" id="KAJ8785304.1"/>
    </source>
</evidence>
<keyword evidence="3" id="KW-1185">Reference proteome</keyword>
<feature type="compositionally biased region" description="Basic and acidic residues" evidence="1">
    <location>
        <begin position="81"/>
        <end position="90"/>
    </location>
</feature>